<feature type="transmembrane region" description="Helical" evidence="1">
    <location>
        <begin position="177"/>
        <end position="203"/>
    </location>
</feature>
<keyword evidence="1" id="KW-1133">Transmembrane helix</keyword>
<reference evidence="2" key="1">
    <citation type="submission" date="2021-12" db="EMBL/GenBank/DDBJ databases">
        <title>Enterovibrio ZSDZ35 sp. nov. and Enterovibrio ZSDZ42 sp. nov., isolated from coastal seawater in Qingdao.</title>
        <authorList>
            <person name="Zhang P."/>
        </authorList>
    </citation>
    <scope>NUCLEOTIDE SEQUENCE</scope>
    <source>
        <strain evidence="2">ZSDZ42</strain>
    </source>
</reference>
<sequence length="320" mass="35126">MNGVTGFLTRTCKDSVNVATTLYKIMIPTIIVVKVFEEFGGVIWFSNVIAPLMQFVGLPSEMGLVWATAMFINIYSALVVLINFDVPMTVAQASILSSMILLAHSMPIEVGLAKKSGVSIWWTILSRVGGALLFAWILKLIYQATGSLQDPAQMIWQPSNSGDVSLTNWAINQVQNLAIVFVIIFALIFVLNLLKVLGIERLIAKALSPFLRLLGISREATNLTLIGITLGLSYGGGLLINEAKKGHIPPRDIFTSITLLGLLHSLIEDTLLMLVIGADFNTIFWGRLVFALVLVAVISRMVRLIDGKRCERLFYRSVAC</sequence>
<feature type="transmembrane region" description="Helical" evidence="1">
    <location>
        <begin position="120"/>
        <end position="138"/>
    </location>
</feature>
<dbReference type="EMBL" id="JAJUBC010000008">
    <property type="protein sequence ID" value="MDD1793182.1"/>
    <property type="molecule type" value="Genomic_DNA"/>
</dbReference>
<evidence type="ECO:0000256" key="1">
    <source>
        <dbReference type="SAM" id="Phobius"/>
    </source>
</evidence>
<keyword evidence="3" id="KW-1185">Reference proteome</keyword>
<gene>
    <name evidence="2" type="ORF">LRP50_08600</name>
</gene>
<evidence type="ECO:0000313" key="3">
    <source>
        <dbReference type="Proteomes" id="UP001149400"/>
    </source>
</evidence>
<dbReference type="Proteomes" id="UP001149400">
    <property type="component" value="Unassembled WGS sequence"/>
</dbReference>
<organism evidence="2 3">
    <name type="scientific">Enterovibrio gelatinilyticus</name>
    <dbReference type="NCBI Taxonomy" id="2899819"/>
    <lineage>
        <taxon>Bacteria</taxon>
        <taxon>Pseudomonadati</taxon>
        <taxon>Pseudomonadota</taxon>
        <taxon>Gammaproteobacteria</taxon>
        <taxon>Vibrionales</taxon>
        <taxon>Vibrionaceae</taxon>
        <taxon>Enterovibrio</taxon>
    </lineage>
</organism>
<feature type="transmembrane region" description="Helical" evidence="1">
    <location>
        <begin position="253"/>
        <end position="278"/>
    </location>
</feature>
<name>A0ABT5R0Z5_9GAMM</name>
<feature type="transmembrane region" description="Helical" evidence="1">
    <location>
        <begin position="284"/>
        <end position="302"/>
    </location>
</feature>
<feature type="transmembrane region" description="Helical" evidence="1">
    <location>
        <begin position="223"/>
        <end position="241"/>
    </location>
</feature>
<dbReference type="RefSeq" id="WP_274164186.1">
    <property type="nucleotide sequence ID" value="NZ_JAJUBC010000008.1"/>
</dbReference>
<proteinExistence type="predicted"/>
<keyword evidence="1" id="KW-0472">Membrane</keyword>
<evidence type="ECO:0008006" key="4">
    <source>
        <dbReference type="Google" id="ProtNLM"/>
    </source>
</evidence>
<keyword evidence="1" id="KW-0812">Transmembrane</keyword>
<feature type="transmembrane region" description="Helical" evidence="1">
    <location>
        <begin position="63"/>
        <end position="82"/>
    </location>
</feature>
<protein>
    <recommendedName>
        <fullName evidence="4">Nucleoside recognition protein</fullName>
    </recommendedName>
</protein>
<accession>A0ABT5R0Z5</accession>
<evidence type="ECO:0000313" key="2">
    <source>
        <dbReference type="EMBL" id="MDD1793182.1"/>
    </source>
</evidence>
<comment type="caution">
    <text evidence="2">The sequence shown here is derived from an EMBL/GenBank/DDBJ whole genome shotgun (WGS) entry which is preliminary data.</text>
</comment>